<evidence type="ECO:0000313" key="2">
    <source>
        <dbReference type="Proteomes" id="UP000266673"/>
    </source>
</evidence>
<comment type="caution">
    <text evidence="1">The sequence shown here is derived from an EMBL/GenBank/DDBJ whole genome shotgun (WGS) entry which is preliminary data.</text>
</comment>
<dbReference type="Proteomes" id="UP000266673">
    <property type="component" value="Unassembled WGS sequence"/>
</dbReference>
<accession>A0A397U905</accession>
<protein>
    <submittedName>
        <fullName evidence="1">Uncharacterized protein</fullName>
    </submittedName>
</protein>
<gene>
    <name evidence="1" type="ORF">C2G38_497441</name>
</gene>
<dbReference type="AlphaFoldDB" id="A0A397U905"/>
<dbReference type="EMBL" id="QKWP01001782">
    <property type="protein sequence ID" value="RIB06644.1"/>
    <property type="molecule type" value="Genomic_DNA"/>
</dbReference>
<sequence>MSCKSIMMMVFSNKYWIRRSRGEIRLIECCRSHFAIYSFASDGNAKNKAVRIILEQYSNFLRSSFLLLRILRTPSSCTRILVPNAFKNPLPSNLCALRPSISNISFNFSYEFDANSPQLYFRSSFPRNAFLSSEVHTYALNSLSDMDCSKISFLYKKKKWLKKILYVNEVVRCSVMIYRICIKTFPEGFQILYMFKFFQKV</sequence>
<keyword evidence="2" id="KW-1185">Reference proteome</keyword>
<proteinExistence type="predicted"/>
<organism evidence="1 2">
    <name type="scientific">Gigaspora rosea</name>
    <dbReference type="NCBI Taxonomy" id="44941"/>
    <lineage>
        <taxon>Eukaryota</taxon>
        <taxon>Fungi</taxon>
        <taxon>Fungi incertae sedis</taxon>
        <taxon>Mucoromycota</taxon>
        <taxon>Glomeromycotina</taxon>
        <taxon>Glomeromycetes</taxon>
        <taxon>Diversisporales</taxon>
        <taxon>Gigasporaceae</taxon>
        <taxon>Gigaspora</taxon>
    </lineage>
</organism>
<name>A0A397U905_9GLOM</name>
<reference evidence="1 2" key="1">
    <citation type="submission" date="2018-06" db="EMBL/GenBank/DDBJ databases">
        <title>Comparative genomics reveals the genomic features of Rhizophagus irregularis, R. cerebriforme, R. diaphanum and Gigaspora rosea, and their symbiotic lifestyle signature.</title>
        <authorList>
            <person name="Morin E."/>
            <person name="San Clemente H."/>
            <person name="Chen E.C.H."/>
            <person name="De La Providencia I."/>
            <person name="Hainaut M."/>
            <person name="Kuo A."/>
            <person name="Kohler A."/>
            <person name="Murat C."/>
            <person name="Tang N."/>
            <person name="Roy S."/>
            <person name="Loubradou J."/>
            <person name="Henrissat B."/>
            <person name="Grigoriev I.V."/>
            <person name="Corradi N."/>
            <person name="Roux C."/>
            <person name="Martin F.M."/>
        </authorList>
    </citation>
    <scope>NUCLEOTIDE SEQUENCE [LARGE SCALE GENOMIC DNA]</scope>
    <source>
        <strain evidence="1 2">DAOM 194757</strain>
    </source>
</reference>
<evidence type="ECO:0000313" key="1">
    <source>
        <dbReference type="EMBL" id="RIB06644.1"/>
    </source>
</evidence>